<feature type="domain" description="ParB-like N-terminal" evidence="6">
    <location>
        <begin position="4"/>
        <end position="93"/>
    </location>
</feature>
<evidence type="ECO:0000313" key="7">
    <source>
        <dbReference type="EMBL" id="RHW33532.1"/>
    </source>
</evidence>
<dbReference type="InterPro" id="IPR015840">
    <property type="entry name" value="DNA_MeTrfase_ParB"/>
</dbReference>
<reference evidence="7 8" key="1">
    <citation type="journal article" date="2007" name="Int. J. Syst. Evol. Microbiol.">
        <title>Oceanobacillus profundus sp. nov., isolated from a deep-sea sediment core.</title>
        <authorList>
            <person name="Kim Y.G."/>
            <person name="Choi D.H."/>
            <person name="Hyun S."/>
            <person name="Cho B.C."/>
        </authorList>
    </citation>
    <scope>NUCLEOTIDE SEQUENCE [LARGE SCALE GENOMIC DNA]</scope>
    <source>
        <strain evidence="7 8">DSM 18246</strain>
    </source>
</reference>
<dbReference type="Pfam" id="PF02195">
    <property type="entry name" value="ParB_N"/>
    <property type="match status" value="1"/>
</dbReference>
<comment type="similarity">
    <text evidence="1">Belongs to the N(4)/N(6)-methyltransferase family.</text>
</comment>
<keyword evidence="5" id="KW-0680">Restriction system</keyword>
<dbReference type="GO" id="GO:0003677">
    <property type="term" value="F:DNA binding"/>
    <property type="evidence" value="ECO:0007669"/>
    <property type="project" value="InterPro"/>
</dbReference>
<dbReference type="SUPFAM" id="SSF110849">
    <property type="entry name" value="ParB/Sulfiredoxin"/>
    <property type="match status" value="1"/>
</dbReference>
<dbReference type="GO" id="GO:0032259">
    <property type="term" value="P:methylation"/>
    <property type="evidence" value="ECO:0007669"/>
    <property type="project" value="UniProtKB-KW"/>
</dbReference>
<dbReference type="PIRSF" id="PIRSF036758">
    <property type="entry name" value="Aden_M_ParB"/>
    <property type="match status" value="1"/>
</dbReference>
<evidence type="ECO:0000256" key="5">
    <source>
        <dbReference type="ARBA" id="ARBA00022747"/>
    </source>
</evidence>
<dbReference type="CDD" id="cd16401">
    <property type="entry name" value="ParB_N_like_MT"/>
    <property type="match status" value="1"/>
</dbReference>
<dbReference type="GO" id="GO:0008170">
    <property type="term" value="F:N-methyltransferase activity"/>
    <property type="evidence" value="ECO:0007669"/>
    <property type="project" value="InterPro"/>
</dbReference>
<evidence type="ECO:0000256" key="2">
    <source>
        <dbReference type="ARBA" id="ARBA00022603"/>
    </source>
</evidence>
<dbReference type="OrthoDB" id="9800801at2"/>
<dbReference type="InterPro" id="IPR003115">
    <property type="entry name" value="ParB_N"/>
</dbReference>
<evidence type="ECO:0000259" key="6">
    <source>
        <dbReference type="SMART" id="SM00470"/>
    </source>
</evidence>
<sequence length="426" mass="48592">MKIETIEINKLIPADYNPRIDLKPGDPEYEKLKNSIHEFGYVEPLVWNKRTGNLVGGHQRLKVLIEEGMTEVEVSVVDMDNTKEQALNIALNKISGDWDEGKLAVLLQELSDSPIDIELSGFDQDEFKELIEGLPSDTEVDEPIKEDNFDVEGAIKNIKEPETNYGDVWKLGRHLLVCGDATNFKDIEKLMGHDKADLVITDPPYNVAVTSDSKELSKSGRDKIMNDNMSAEEFDVFLDGVFKSYSHLMKENAAIYVFHGSSYQREFENSMNKHRISVRAQCIWVKNYPSFGWSQYKWQHEPVFYAYKKGKSPAWYGDRKQTTTWRSSLLGEELEPSTVWEVGRGNVNDYVHPTQKPLELIAIPLKNSSKKKDIAVDLFGGSGSTLMTCEQLDRECRTMELDPVFCDVIKNRFYESTGIEPVLLNK</sequence>
<dbReference type="Pfam" id="PF01555">
    <property type="entry name" value="N6_N4_Mtase"/>
    <property type="match status" value="1"/>
</dbReference>
<dbReference type="EMBL" id="QWEH01000003">
    <property type="protein sequence ID" value="RHW33532.1"/>
    <property type="molecule type" value="Genomic_DNA"/>
</dbReference>
<dbReference type="PROSITE" id="PS00092">
    <property type="entry name" value="N6_MTASE"/>
    <property type="match status" value="1"/>
</dbReference>
<comment type="caution">
    <text evidence="7">The sequence shown here is derived from an EMBL/GenBank/DDBJ whole genome shotgun (WGS) entry which is preliminary data.</text>
</comment>
<dbReference type="Proteomes" id="UP000285456">
    <property type="component" value="Unassembled WGS sequence"/>
</dbReference>
<dbReference type="InterPro" id="IPR029063">
    <property type="entry name" value="SAM-dependent_MTases_sf"/>
</dbReference>
<dbReference type="AlphaFoldDB" id="A0A417YJX3"/>
<dbReference type="RefSeq" id="WP_118888870.1">
    <property type="nucleotide sequence ID" value="NZ_PHUT01000003.1"/>
</dbReference>
<keyword evidence="4" id="KW-0949">S-adenosyl-L-methionine</keyword>
<protein>
    <submittedName>
        <fullName evidence="7">DNA modification methylase</fullName>
    </submittedName>
</protein>
<dbReference type="InterPro" id="IPR002941">
    <property type="entry name" value="DNA_methylase_N4/N6"/>
</dbReference>
<dbReference type="SUPFAM" id="SSF53335">
    <property type="entry name" value="S-adenosyl-L-methionine-dependent methyltransferases"/>
    <property type="match status" value="1"/>
</dbReference>
<dbReference type="Gene3D" id="3.90.1530.10">
    <property type="entry name" value="Conserved hypothetical protein from pyrococcus furiosus pfu- 392566-001, ParB domain"/>
    <property type="match status" value="1"/>
</dbReference>
<gene>
    <name evidence="7" type="ORF">D1B32_05680</name>
</gene>
<keyword evidence="2 7" id="KW-0489">Methyltransferase</keyword>
<dbReference type="InterPro" id="IPR002295">
    <property type="entry name" value="N4/N6-MTase_EcoPI_Mod-like"/>
</dbReference>
<dbReference type="InterPro" id="IPR002052">
    <property type="entry name" value="DNA_methylase_N6_adenine_CS"/>
</dbReference>
<dbReference type="InterPro" id="IPR036086">
    <property type="entry name" value="ParB/Sulfiredoxin_sf"/>
</dbReference>
<evidence type="ECO:0000313" key="8">
    <source>
        <dbReference type="Proteomes" id="UP000285456"/>
    </source>
</evidence>
<dbReference type="PRINTS" id="PR00506">
    <property type="entry name" value="D21N6MTFRASE"/>
</dbReference>
<evidence type="ECO:0000256" key="1">
    <source>
        <dbReference type="ARBA" id="ARBA00006594"/>
    </source>
</evidence>
<organism evidence="7 8">
    <name type="scientific">Oceanobacillus profundus</name>
    <dbReference type="NCBI Taxonomy" id="372463"/>
    <lineage>
        <taxon>Bacteria</taxon>
        <taxon>Bacillati</taxon>
        <taxon>Bacillota</taxon>
        <taxon>Bacilli</taxon>
        <taxon>Bacillales</taxon>
        <taxon>Bacillaceae</taxon>
        <taxon>Oceanobacillus</taxon>
    </lineage>
</organism>
<evidence type="ECO:0000256" key="3">
    <source>
        <dbReference type="ARBA" id="ARBA00022679"/>
    </source>
</evidence>
<name>A0A417YJX3_9BACI</name>
<keyword evidence="8" id="KW-1185">Reference proteome</keyword>
<dbReference type="SMART" id="SM00470">
    <property type="entry name" value="ParB"/>
    <property type="match status" value="1"/>
</dbReference>
<evidence type="ECO:0000256" key="4">
    <source>
        <dbReference type="ARBA" id="ARBA00022691"/>
    </source>
</evidence>
<proteinExistence type="inferred from homology"/>
<dbReference type="GO" id="GO:0009307">
    <property type="term" value="P:DNA restriction-modification system"/>
    <property type="evidence" value="ECO:0007669"/>
    <property type="project" value="UniProtKB-KW"/>
</dbReference>
<keyword evidence="3" id="KW-0808">Transferase</keyword>
<accession>A0A417YJX3</accession>
<dbReference type="Gene3D" id="3.40.50.150">
    <property type="entry name" value="Vaccinia Virus protein VP39"/>
    <property type="match status" value="1"/>
</dbReference>